<reference evidence="1 2" key="1">
    <citation type="journal article" date="2017" name="Int J Environ Stud">
        <title>Does the Miocene-Pliocene relict legume Oxytropis triphylla form nitrogen-fixing nodules with a combination of bacterial strains?</title>
        <authorList>
            <person name="Safronova V."/>
            <person name="Belimov A."/>
            <person name="Sazanova A."/>
            <person name="Kuznetsova I."/>
            <person name="Popova J."/>
            <person name="Andronov E."/>
            <person name="Verkhozina A."/>
            <person name="Tikhonovich I."/>
        </authorList>
    </citation>
    <scope>NUCLEOTIDE SEQUENCE [LARGE SCALE GENOMIC DNA]</scope>
    <source>
        <strain evidence="1 2">Tri-38</strain>
    </source>
</reference>
<dbReference type="Pfam" id="PF05930">
    <property type="entry name" value="Phage_AlpA"/>
    <property type="match status" value="1"/>
</dbReference>
<sequence>MANIDTLPRLLRVRDVLAFSGLTEPTLWRLVKSGKFPAPVKIGPRSSAWPEEKLMHWRANLPATAGPDA</sequence>
<proteinExistence type="predicted"/>
<evidence type="ECO:0000313" key="1">
    <source>
        <dbReference type="EMBL" id="PIO45121.1"/>
    </source>
</evidence>
<accession>A0A2N9W053</accession>
<protein>
    <submittedName>
        <fullName evidence="1">Uncharacterized protein</fullName>
    </submittedName>
</protein>
<comment type="caution">
    <text evidence="1">The sequence shown here is derived from an EMBL/GenBank/DDBJ whole genome shotgun (WGS) entry which is preliminary data.</text>
</comment>
<keyword evidence="2" id="KW-1185">Reference proteome</keyword>
<dbReference type="AlphaFoldDB" id="A0A2N9W053"/>
<dbReference type="RefSeq" id="WP_099997940.1">
    <property type="nucleotide sequence ID" value="NZ_CP017940.1"/>
</dbReference>
<dbReference type="EMBL" id="MZMT01000023">
    <property type="protein sequence ID" value="PIO45121.1"/>
    <property type="molecule type" value="Genomic_DNA"/>
</dbReference>
<evidence type="ECO:0000313" key="2">
    <source>
        <dbReference type="Proteomes" id="UP000232163"/>
    </source>
</evidence>
<dbReference type="Gene3D" id="1.10.238.160">
    <property type="match status" value="1"/>
</dbReference>
<gene>
    <name evidence="1" type="ORF">B5P45_08740</name>
</gene>
<dbReference type="Proteomes" id="UP000232163">
    <property type="component" value="Unassembled WGS sequence"/>
</dbReference>
<name>A0A2N9W053_9HYPH</name>
<organism evidence="1 2">
    <name type="scientific">Phyllobacterium zundukense</name>
    <dbReference type="NCBI Taxonomy" id="1867719"/>
    <lineage>
        <taxon>Bacteria</taxon>
        <taxon>Pseudomonadati</taxon>
        <taxon>Pseudomonadota</taxon>
        <taxon>Alphaproteobacteria</taxon>
        <taxon>Hyphomicrobiales</taxon>
        <taxon>Phyllobacteriaceae</taxon>
        <taxon>Phyllobacterium</taxon>
    </lineage>
</organism>
<dbReference type="InterPro" id="IPR010260">
    <property type="entry name" value="AlpA"/>
</dbReference>
<dbReference type="OrthoDB" id="9801242at2"/>